<dbReference type="SUPFAM" id="SSF52540">
    <property type="entry name" value="P-loop containing nucleoside triphosphate hydrolases"/>
    <property type="match status" value="1"/>
</dbReference>
<protein>
    <submittedName>
        <fullName evidence="2">Sulfotransferase</fullName>
    </submittedName>
</protein>
<proteinExistence type="predicted"/>
<gene>
    <name evidence="2" type="ORF">MNBD_GAMMA06-606</name>
</gene>
<dbReference type="AlphaFoldDB" id="A0A3B0XDV2"/>
<dbReference type="InterPro" id="IPR037359">
    <property type="entry name" value="NST/OST"/>
</dbReference>
<dbReference type="InterPro" id="IPR027417">
    <property type="entry name" value="P-loop_NTPase"/>
</dbReference>
<dbReference type="PANTHER" id="PTHR10605">
    <property type="entry name" value="HEPARAN SULFATE SULFOTRANSFERASE"/>
    <property type="match status" value="1"/>
</dbReference>
<dbReference type="Gene3D" id="3.40.50.300">
    <property type="entry name" value="P-loop containing nucleotide triphosphate hydrolases"/>
    <property type="match status" value="1"/>
</dbReference>
<dbReference type="Pfam" id="PF13469">
    <property type="entry name" value="Sulfotransfer_3"/>
    <property type="match status" value="1"/>
</dbReference>
<reference evidence="2" key="1">
    <citation type="submission" date="2018-06" db="EMBL/GenBank/DDBJ databases">
        <authorList>
            <person name="Zhirakovskaya E."/>
        </authorList>
    </citation>
    <scope>NUCLEOTIDE SEQUENCE</scope>
</reference>
<dbReference type="GO" id="GO:0008146">
    <property type="term" value="F:sulfotransferase activity"/>
    <property type="evidence" value="ECO:0007669"/>
    <property type="project" value="InterPro"/>
</dbReference>
<dbReference type="EMBL" id="UOFD01000079">
    <property type="protein sequence ID" value="VAW54786.1"/>
    <property type="molecule type" value="Genomic_DNA"/>
</dbReference>
<sequence>MEMAVSIKNETPNFFLVGAAKSGTTSLYSYLSQHPDIFLPEVKEPNYYAYKDTQLSVKGPKPEKILIKLLLKKTVTNESDYYHLYAKAQMSQLTGDCSPRYLYSENVAELIYRDCPDAKIIVILRNPVARAYSHYLMNRQRDLEPEDSFENALDQESSRKQQGWGWDWHYLSLGRYGEQLQRYYDRFPKENILVVLHDDFISDQQTIMQEIYRFLGVDDAFCADTRRQFKVASTVGASDGFFGRLVFATETTWIGSFAIKLIPKKVGLLLQNALRDIVSKRRGGRKIPMLSQEIKLFCWQQLQDDVKYLEVLLERDLSHWK</sequence>
<organism evidence="2">
    <name type="scientific">hydrothermal vent metagenome</name>
    <dbReference type="NCBI Taxonomy" id="652676"/>
    <lineage>
        <taxon>unclassified sequences</taxon>
        <taxon>metagenomes</taxon>
        <taxon>ecological metagenomes</taxon>
    </lineage>
</organism>
<keyword evidence="1 2" id="KW-0808">Transferase</keyword>
<name>A0A3B0XDV2_9ZZZZ</name>
<dbReference type="PANTHER" id="PTHR10605:SF56">
    <property type="entry name" value="BIFUNCTIONAL HEPARAN SULFATE N-DEACETYLASE_N-SULFOTRANSFERASE"/>
    <property type="match status" value="1"/>
</dbReference>
<evidence type="ECO:0000313" key="2">
    <source>
        <dbReference type="EMBL" id="VAW54786.1"/>
    </source>
</evidence>
<accession>A0A3B0XDV2</accession>
<evidence type="ECO:0000256" key="1">
    <source>
        <dbReference type="ARBA" id="ARBA00022679"/>
    </source>
</evidence>